<dbReference type="Proteomes" id="UP000014974">
    <property type="component" value="Unassembled WGS sequence"/>
</dbReference>
<protein>
    <submittedName>
        <fullName evidence="1">Uncharacterized protein</fullName>
    </submittedName>
</protein>
<reference evidence="1 2" key="1">
    <citation type="journal article" date="2013" name="Genome Announc.">
        <title>Draft Genome Sequence of Cyclobacterium qasimii Strain M12-11BT, Isolated from Arctic Marine Sediment.</title>
        <authorList>
            <person name="Shivaji S."/>
            <person name="Ara S."/>
            <person name="Singh A."/>
            <person name="Kumar Pinnaka A."/>
        </authorList>
    </citation>
    <scope>NUCLEOTIDE SEQUENCE [LARGE SCALE GENOMIC DNA]</scope>
    <source>
        <strain evidence="1 2">M12-11B</strain>
    </source>
</reference>
<dbReference type="EMBL" id="ATNM01000018">
    <property type="protein sequence ID" value="EPR71315.1"/>
    <property type="molecule type" value="Genomic_DNA"/>
</dbReference>
<proteinExistence type="predicted"/>
<evidence type="ECO:0000313" key="1">
    <source>
        <dbReference type="EMBL" id="EPR71315.1"/>
    </source>
</evidence>
<name>S7VM98_9BACT</name>
<gene>
    <name evidence="1" type="ORF">ADICYQ_0393</name>
</gene>
<organism evidence="1 2">
    <name type="scientific">Cyclobacterium qasimii M12-11B</name>
    <dbReference type="NCBI Taxonomy" id="641524"/>
    <lineage>
        <taxon>Bacteria</taxon>
        <taxon>Pseudomonadati</taxon>
        <taxon>Bacteroidota</taxon>
        <taxon>Cytophagia</taxon>
        <taxon>Cytophagales</taxon>
        <taxon>Cyclobacteriaceae</taxon>
        <taxon>Cyclobacterium</taxon>
    </lineage>
</organism>
<comment type="caution">
    <text evidence="1">The sequence shown here is derived from an EMBL/GenBank/DDBJ whole genome shotgun (WGS) entry which is preliminary data.</text>
</comment>
<dbReference type="AlphaFoldDB" id="S7VM98"/>
<sequence>MKNVKLQYPQRTIGFRLYEVFKTINPENWMNYCGINYFILKRKLNGKLV</sequence>
<evidence type="ECO:0000313" key="2">
    <source>
        <dbReference type="Proteomes" id="UP000014974"/>
    </source>
</evidence>
<accession>S7VM98</accession>